<proteinExistence type="predicted"/>
<dbReference type="GO" id="GO:0031902">
    <property type="term" value="C:late endosome membrane"/>
    <property type="evidence" value="ECO:0007669"/>
    <property type="project" value="TreeGrafter"/>
</dbReference>
<evidence type="ECO:0000313" key="2">
    <source>
        <dbReference type="EMBL" id="KAK8378670.1"/>
    </source>
</evidence>
<protein>
    <recommendedName>
        <fullName evidence="1">Methyltransferase FkbM domain-containing protein</fullName>
    </recommendedName>
</protein>
<dbReference type="GO" id="GO:0005794">
    <property type="term" value="C:Golgi apparatus"/>
    <property type="evidence" value="ECO:0007669"/>
    <property type="project" value="TreeGrafter"/>
</dbReference>
<dbReference type="EMBL" id="JARAKH010000044">
    <property type="protein sequence ID" value="KAK8378670.1"/>
    <property type="molecule type" value="Genomic_DNA"/>
</dbReference>
<dbReference type="GO" id="GO:0016197">
    <property type="term" value="P:endosomal transport"/>
    <property type="evidence" value="ECO:0007669"/>
    <property type="project" value="TreeGrafter"/>
</dbReference>
<sequence length="281" mass="32028">MVVVVVGPWRQRYSEHLLRSLKGPLPADDPELLHYLRQEVLEPPSGEPYKPGTDLLRIQVPSVAFYSDSVEGLFGDERGGFFVEAGALDGESMSNTLWLERERGWTGLLVEADHAAFLALRDKRRRAWAANVCLAPTPYPARAAFRTSSQPTSIGFITDIKHRAMNSLVEFADEKAVSRSWFTMVQCVPLESLLLAVGAARVHLLVLDVEGAERAILSHLDLRRFDVQVVFLEWKKMEEVEAVKEDMSRRGYVLEARRTEDFVFVKKDSKYEGRLKRRRLR</sequence>
<evidence type="ECO:0000313" key="3">
    <source>
        <dbReference type="Proteomes" id="UP001487740"/>
    </source>
</evidence>
<dbReference type="SUPFAM" id="SSF53335">
    <property type="entry name" value="S-adenosyl-L-methionine-dependent methyltransferases"/>
    <property type="match status" value="1"/>
</dbReference>
<reference evidence="2 3" key="1">
    <citation type="submission" date="2023-03" db="EMBL/GenBank/DDBJ databases">
        <title>High-quality genome of Scylla paramamosain provides insights in environmental adaptation.</title>
        <authorList>
            <person name="Zhang L."/>
        </authorList>
    </citation>
    <scope>NUCLEOTIDE SEQUENCE [LARGE SCALE GENOMIC DNA]</scope>
    <source>
        <strain evidence="2">LZ_2023a</strain>
        <tissue evidence="2">Muscle</tissue>
    </source>
</reference>
<keyword evidence="3" id="KW-1185">Reference proteome</keyword>
<organism evidence="2 3">
    <name type="scientific">Scylla paramamosain</name>
    <name type="common">Mud crab</name>
    <dbReference type="NCBI Taxonomy" id="85552"/>
    <lineage>
        <taxon>Eukaryota</taxon>
        <taxon>Metazoa</taxon>
        <taxon>Ecdysozoa</taxon>
        <taxon>Arthropoda</taxon>
        <taxon>Crustacea</taxon>
        <taxon>Multicrustacea</taxon>
        <taxon>Malacostraca</taxon>
        <taxon>Eumalacostraca</taxon>
        <taxon>Eucarida</taxon>
        <taxon>Decapoda</taxon>
        <taxon>Pleocyemata</taxon>
        <taxon>Brachyura</taxon>
        <taxon>Eubrachyura</taxon>
        <taxon>Portunoidea</taxon>
        <taxon>Portunidae</taxon>
        <taxon>Portuninae</taxon>
        <taxon>Scylla</taxon>
    </lineage>
</organism>
<dbReference type="Pfam" id="PF05050">
    <property type="entry name" value="Methyltransf_21"/>
    <property type="match status" value="1"/>
</dbReference>
<dbReference type="GO" id="GO:0005789">
    <property type="term" value="C:endoplasmic reticulum membrane"/>
    <property type="evidence" value="ECO:0007669"/>
    <property type="project" value="TreeGrafter"/>
</dbReference>
<dbReference type="GO" id="GO:0006888">
    <property type="term" value="P:endoplasmic reticulum to Golgi vesicle-mediated transport"/>
    <property type="evidence" value="ECO:0007669"/>
    <property type="project" value="TreeGrafter"/>
</dbReference>
<feature type="domain" description="Methyltransferase FkbM" evidence="1">
    <location>
        <begin position="85"/>
        <end position="253"/>
    </location>
</feature>
<dbReference type="Proteomes" id="UP001487740">
    <property type="component" value="Unassembled WGS sequence"/>
</dbReference>
<accession>A0AAW0STU1</accession>
<dbReference type="GO" id="GO:0005886">
    <property type="term" value="C:plasma membrane"/>
    <property type="evidence" value="ECO:0007669"/>
    <property type="project" value="TreeGrafter"/>
</dbReference>
<dbReference type="Gene3D" id="3.40.50.150">
    <property type="entry name" value="Vaccinia Virus protein VP39"/>
    <property type="match status" value="1"/>
</dbReference>
<dbReference type="InterPro" id="IPR053202">
    <property type="entry name" value="EGF_Rcpt_Signaling_Reg"/>
</dbReference>
<dbReference type="PANTHER" id="PTHR34009">
    <property type="entry name" value="PROTEIN STAR"/>
    <property type="match status" value="1"/>
</dbReference>
<dbReference type="InterPro" id="IPR006342">
    <property type="entry name" value="FkbM_mtfrase"/>
</dbReference>
<name>A0AAW0STU1_SCYPA</name>
<dbReference type="PANTHER" id="PTHR34009:SF2">
    <property type="entry name" value="PROTEIN STAR"/>
    <property type="match status" value="1"/>
</dbReference>
<gene>
    <name evidence="2" type="ORF">O3P69_009398</name>
</gene>
<evidence type="ECO:0000259" key="1">
    <source>
        <dbReference type="Pfam" id="PF05050"/>
    </source>
</evidence>
<dbReference type="AlphaFoldDB" id="A0AAW0STU1"/>
<dbReference type="InterPro" id="IPR029063">
    <property type="entry name" value="SAM-dependent_MTases_sf"/>
</dbReference>
<comment type="caution">
    <text evidence="2">The sequence shown here is derived from an EMBL/GenBank/DDBJ whole genome shotgun (WGS) entry which is preliminary data.</text>
</comment>